<organism evidence="1 2">
    <name type="scientific">Dactylosporangium maewongense</name>
    <dbReference type="NCBI Taxonomy" id="634393"/>
    <lineage>
        <taxon>Bacteria</taxon>
        <taxon>Bacillati</taxon>
        <taxon>Actinomycetota</taxon>
        <taxon>Actinomycetes</taxon>
        <taxon>Micromonosporales</taxon>
        <taxon>Micromonosporaceae</taxon>
        <taxon>Dactylosporangium</taxon>
    </lineage>
</organism>
<sequence>MTPKRPWPEQAIGGAGRRRAAWATATVDPPGNPFVNARGANAELALDITKERHRRRRNE</sequence>
<gene>
    <name evidence="1" type="ORF">GCM10009827_114900</name>
</gene>
<dbReference type="EMBL" id="BAAAQD010000051">
    <property type="protein sequence ID" value="GAA1574033.1"/>
    <property type="molecule type" value="Genomic_DNA"/>
</dbReference>
<keyword evidence="2" id="KW-1185">Reference proteome</keyword>
<name>A0ABP4P579_9ACTN</name>
<comment type="caution">
    <text evidence="1">The sequence shown here is derived from an EMBL/GenBank/DDBJ whole genome shotgun (WGS) entry which is preliminary data.</text>
</comment>
<evidence type="ECO:0000313" key="2">
    <source>
        <dbReference type="Proteomes" id="UP001501470"/>
    </source>
</evidence>
<proteinExistence type="predicted"/>
<protein>
    <submittedName>
        <fullName evidence="1">Uncharacterized protein</fullName>
    </submittedName>
</protein>
<dbReference type="RefSeq" id="WP_344515017.1">
    <property type="nucleotide sequence ID" value="NZ_BAAAQD010000051.1"/>
</dbReference>
<accession>A0ABP4P579</accession>
<evidence type="ECO:0000313" key="1">
    <source>
        <dbReference type="EMBL" id="GAA1574033.1"/>
    </source>
</evidence>
<dbReference type="Proteomes" id="UP001501470">
    <property type="component" value="Unassembled WGS sequence"/>
</dbReference>
<reference evidence="2" key="1">
    <citation type="journal article" date="2019" name="Int. J. Syst. Evol. Microbiol.">
        <title>The Global Catalogue of Microorganisms (GCM) 10K type strain sequencing project: providing services to taxonomists for standard genome sequencing and annotation.</title>
        <authorList>
            <consortium name="The Broad Institute Genomics Platform"/>
            <consortium name="The Broad Institute Genome Sequencing Center for Infectious Disease"/>
            <person name="Wu L."/>
            <person name="Ma J."/>
        </authorList>
    </citation>
    <scope>NUCLEOTIDE SEQUENCE [LARGE SCALE GENOMIC DNA]</scope>
    <source>
        <strain evidence="2">JCM 15933</strain>
    </source>
</reference>